<dbReference type="Proteomes" id="UP000214365">
    <property type="component" value="Unassembled WGS sequence"/>
</dbReference>
<sequence length="57" mass="6075">MAADADTANASESHSHTSGSSYMDYGLPGYQKSVIKAELVILNVINALIFSPHVVPR</sequence>
<dbReference type="AlphaFoldDB" id="A0A1Q5Q8M7"/>
<evidence type="ECO:0000313" key="3">
    <source>
        <dbReference type="Proteomes" id="UP000214365"/>
    </source>
</evidence>
<keyword evidence="3" id="KW-1185">Reference proteome</keyword>
<reference evidence="2 3" key="1">
    <citation type="submission" date="2015-06" db="EMBL/GenBank/DDBJ databases">
        <title>Talaromyces atroroseus IBT 11181 draft genome.</title>
        <authorList>
            <person name="Rasmussen K.B."/>
            <person name="Rasmussen S."/>
            <person name="Petersen B."/>
            <person name="Sicheritz-Ponten T."/>
            <person name="Mortensen U.H."/>
            <person name="Thrane U."/>
        </authorList>
    </citation>
    <scope>NUCLEOTIDE SEQUENCE [LARGE SCALE GENOMIC DNA]</scope>
    <source>
        <strain evidence="2 3">IBT 11181</strain>
    </source>
</reference>
<protein>
    <submittedName>
        <fullName evidence="2">Uncharacterized protein</fullName>
    </submittedName>
</protein>
<dbReference type="RefSeq" id="XP_020120431.1">
    <property type="nucleotide sequence ID" value="XM_020266427.1"/>
</dbReference>
<accession>A0A1Q5Q8M7</accession>
<feature type="region of interest" description="Disordered" evidence="1">
    <location>
        <begin position="1"/>
        <end position="24"/>
    </location>
</feature>
<dbReference type="GeneID" id="31003893"/>
<evidence type="ECO:0000313" key="2">
    <source>
        <dbReference type="EMBL" id="OKL60310.1"/>
    </source>
</evidence>
<organism evidence="2 3">
    <name type="scientific">Talaromyces atroroseus</name>
    <dbReference type="NCBI Taxonomy" id="1441469"/>
    <lineage>
        <taxon>Eukaryota</taxon>
        <taxon>Fungi</taxon>
        <taxon>Dikarya</taxon>
        <taxon>Ascomycota</taxon>
        <taxon>Pezizomycotina</taxon>
        <taxon>Eurotiomycetes</taxon>
        <taxon>Eurotiomycetidae</taxon>
        <taxon>Eurotiales</taxon>
        <taxon>Trichocomaceae</taxon>
        <taxon>Talaromyces</taxon>
        <taxon>Talaromyces sect. Trachyspermi</taxon>
    </lineage>
</organism>
<dbReference type="EMBL" id="LFMY01000005">
    <property type="protein sequence ID" value="OKL60310.1"/>
    <property type="molecule type" value="Genomic_DNA"/>
</dbReference>
<evidence type="ECO:0000256" key="1">
    <source>
        <dbReference type="SAM" id="MobiDB-lite"/>
    </source>
</evidence>
<proteinExistence type="predicted"/>
<name>A0A1Q5Q8M7_TALAT</name>
<gene>
    <name evidence="2" type="ORF">UA08_04138</name>
</gene>
<comment type="caution">
    <text evidence="2">The sequence shown here is derived from an EMBL/GenBank/DDBJ whole genome shotgun (WGS) entry which is preliminary data.</text>
</comment>